<proteinExistence type="predicted"/>
<organism evidence="4 5">
    <name type="scientific">Nematostella vectensis</name>
    <name type="common">Starlet sea anemone</name>
    <dbReference type="NCBI Taxonomy" id="45351"/>
    <lineage>
        <taxon>Eukaryota</taxon>
        <taxon>Metazoa</taxon>
        <taxon>Cnidaria</taxon>
        <taxon>Anthozoa</taxon>
        <taxon>Hexacorallia</taxon>
        <taxon>Actiniaria</taxon>
        <taxon>Edwardsiidae</taxon>
        <taxon>Nematostella</taxon>
    </lineage>
</organism>
<feature type="region of interest" description="Disordered" evidence="2">
    <location>
        <begin position="553"/>
        <end position="598"/>
    </location>
</feature>
<dbReference type="Gene3D" id="1.20.1280.50">
    <property type="match status" value="1"/>
</dbReference>
<dbReference type="Gene3D" id="3.80.10.10">
    <property type="entry name" value="Ribonuclease Inhibitor"/>
    <property type="match status" value="1"/>
</dbReference>
<name>A7S0M1_NEMVE</name>
<evidence type="ECO:0000256" key="2">
    <source>
        <dbReference type="SAM" id="MobiDB-lite"/>
    </source>
</evidence>
<feature type="domain" description="F-box" evidence="3">
    <location>
        <begin position="623"/>
        <end position="655"/>
    </location>
</feature>
<dbReference type="Pfam" id="PF12937">
    <property type="entry name" value="F-box-like"/>
    <property type="match status" value="1"/>
</dbReference>
<feature type="region of interest" description="Disordered" evidence="2">
    <location>
        <begin position="489"/>
        <end position="522"/>
    </location>
</feature>
<dbReference type="Proteomes" id="UP000001593">
    <property type="component" value="Unassembled WGS sequence"/>
</dbReference>
<dbReference type="InterPro" id="IPR052283">
    <property type="entry name" value="GenomicStab_NeuMorph_Reg"/>
</dbReference>
<feature type="region of interest" description="Disordered" evidence="2">
    <location>
        <begin position="384"/>
        <end position="444"/>
    </location>
</feature>
<feature type="compositionally biased region" description="Basic and acidic residues" evidence="2">
    <location>
        <begin position="572"/>
        <end position="598"/>
    </location>
</feature>
<feature type="compositionally biased region" description="Polar residues" evidence="2">
    <location>
        <begin position="554"/>
        <end position="571"/>
    </location>
</feature>
<dbReference type="PROSITE" id="PS50181">
    <property type="entry name" value="FBOX"/>
    <property type="match status" value="1"/>
</dbReference>
<evidence type="ECO:0000313" key="4">
    <source>
        <dbReference type="EMBL" id="EDO42697.1"/>
    </source>
</evidence>
<dbReference type="InParanoid" id="A7S0M1"/>
<dbReference type="EMBL" id="DS469561">
    <property type="protein sequence ID" value="EDO42697.1"/>
    <property type="molecule type" value="Genomic_DNA"/>
</dbReference>
<sequence length="902" mass="102589">MSPAKNTLQTVCVTERVMDTYGFSSHSTPVIIGESPEESVASSIEFEIDSDSTSGVGNTADDRIEQPAPESATNSDKSAIIRLSGELLKAKQSNWEVVDALSSAYDDIRDMRKREERLNNVLGSNIRNYASSEENKWAKGTEIKILTTQLQIRAEELVKARSDIRKLMIDRDKLKEDFLKAKSELTVLSLRDGRKESEMALARSNLRTLTSSLSEANEKLLSMRENAGYLENELNFKRIELERIKEERDALNAALREKEKQLLQLTKKVRELETSNNEFGASLSSKQEELESVRAQEELVLKEVERGIAEEMKTTRARLIEAEARHEQDERTIAELTQRLREWGRQSEAVNAQIREANTKQSAAREQVTQYIEKLERELRNLKNHQQRDISKDHVSPQYAPKPLLSRRKHAGRKLPHVKPPSLTRLNDEMSDFSASDQSSDTISVSDIEVHSGYSRKRSRRSLPLTPSDVEVLTSDGACADAKWSDVIPNIGSQPRRHTLDSGLGDSLRAGSNPRYRGKERSTSCTDVKLDFAADMPRMPCAVYENTARRVTGSPGNNCSLAAKPSSQYTEKLTDRESLTTRQDKERHGKHSDTRKQNEVSLRRYLSVDRLRARKRRVALGLVFRYLDPLELCRLATVCREWRSLSEHPSLWQRVVLEDKEVNNMTLLSISRRCSPLQVLVMKKLRRSSIPPKTERHKNPDTCFTFAGTFTRNLRSMTYISDKFPASTEAFWPLHDCRMLTRLRVPPMSPCDHPYRFNDKSCEAIASHWPGLRSLTLGGPGISLTGLLHIARGCQRLQELELDRVCHVTEDAAYAMCQQGLIGLRCLFFTFTPVSPDAILQFYSACPQLELIAVHVGISDYFTEPRDADCIRMYDHVVFELVNLMEDKTELSRILRIKADYG</sequence>
<protein>
    <recommendedName>
        <fullName evidence="3">F-box domain-containing protein</fullName>
    </recommendedName>
</protein>
<feature type="compositionally biased region" description="Basic and acidic residues" evidence="2">
    <location>
        <begin position="384"/>
        <end position="395"/>
    </location>
</feature>
<dbReference type="OMA" id="CAVYENT"/>
<evidence type="ECO:0000313" key="5">
    <source>
        <dbReference type="Proteomes" id="UP000001593"/>
    </source>
</evidence>
<feature type="region of interest" description="Disordered" evidence="2">
    <location>
        <begin position="48"/>
        <end position="76"/>
    </location>
</feature>
<gene>
    <name evidence="4" type="ORF">NEMVEDRAFT_v1g204950</name>
</gene>
<dbReference type="eggNOG" id="KOG4341">
    <property type="taxonomic scope" value="Eukaryota"/>
</dbReference>
<accession>A7S0M1</accession>
<dbReference type="PANTHER" id="PTHR15739">
    <property type="entry name" value="ZINC FINGER PROTEIN"/>
    <property type="match status" value="1"/>
</dbReference>
<dbReference type="InterPro" id="IPR032675">
    <property type="entry name" value="LRR_dom_sf"/>
</dbReference>
<keyword evidence="5" id="KW-1185">Reference proteome</keyword>
<dbReference type="InterPro" id="IPR036047">
    <property type="entry name" value="F-box-like_dom_sf"/>
</dbReference>
<feature type="compositionally biased region" description="Basic residues" evidence="2">
    <location>
        <begin position="405"/>
        <end position="417"/>
    </location>
</feature>
<evidence type="ECO:0000259" key="3">
    <source>
        <dbReference type="PROSITE" id="PS50181"/>
    </source>
</evidence>
<evidence type="ECO:0000256" key="1">
    <source>
        <dbReference type="SAM" id="Coils"/>
    </source>
</evidence>
<dbReference type="CDD" id="cd22109">
    <property type="entry name" value="F-box_FBXO41"/>
    <property type="match status" value="1"/>
</dbReference>
<reference evidence="4 5" key="1">
    <citation type="journal article" date="2007" name="Science">
        <title>Sea anemone genome reveals ancestral eumetazoan gene repertoire and genomic organization.</title>
        <authorList>
            <person name="Putnam N.H."/>
            <person name="Srivastava M."/>
            <person name="Hellsten U."/>
            <person name="Dirks B."/>
            <person name="Chapman J."/>
            <person name="Salamov A."/>
            <person name="Terry A."/>
            <person name="Shapiro H."/>
            <person name="Lindquist E."/>
            <person name="Kapitonov V.V."/>
            <person name="Jurka J."/>
            <person name="Genikhovich G."/>
            <person name="Grigoriev I.V."/>
            <person name="Lucas S.M."/>
            <person name="Steele R.E."/>
            <person name="Finnerty J.R."/>
            <person name="Technau U."/>
            <person name="Martindale M.Q."/>
            <person name="Rokhsar D.S."/>
        </authorList>
    </citation>
    <scope>NUCLEOTIDE SEQUENCE [LARGE SCALE GENOMIC DNA]</scope>
    <source>
        <strain evidence="5">CH2 X CH6</strain>
    </source>
</reference>
<dbReference type="SUPFAM" id="SSF81383">
    <property type="entry name" value="F-box domain"/>
    <property type="match status" value="1"/>
</dbReference>
<dbReference type="STRING" id="45351.A7S0M1"/>
<dbReference type="InterPro" id="IPR001810">
    <property type="entry name" value="F-box_dom"/>
</dbReference>
<dbReference type="PANTHER" id="PTHR15739:SF5">
    <property type="entry name" value="LD23158P"/>
    <property type="match status" value="1"/>
</dbReference>
<dbReference type="AlphaFoldDB" id="A7S0M1"/>
<keyword evidence="1" id="KW-0175">Coiled coil</keyword>
<dbReference type="HOGENOM" id="CLU_321410_0_0_1"/>
<feature type="coiled-coil region" evidence="1">
    <location>
        <begin position="157"/>
        <end position="275"/>
    </location>
</feature>
<feature type="compositionally biased region" description="Polar residues" evidence="2">
    <location>
        <begin position="433"/>
        <end position="444"/>
    </location>
</feature>
<dbReference type="SUPFAM" id="SSF52047">
    <property type="entry name" value="RNI-like"/>
    <property type="match status" value="1"/>
</dbReference>